<accession>A0A2Z7CKI1</accession>
<dbReference type="InterPro" id="IPR036398">
    <property type="entry name" value="CA_dom_sf"/>
</dbReference>
<dbReference type="GO" id="GO:0006730">
    <property type="term" value="P:one-carbon metabolic process"/>
    <property type="evidence" value="ECO:0007669"/>
    <property type="project" value="TreeGrafter"/>
</dbReference>
<evidence type="ECO:0000256" key="2">
    <source>
        <dbReference type="ARBA" id="ARBA00012925"/>
    </source>
</evidence>
<gene>
    <name evidence="8" type="ORF">F511_37084</name>
</gene>
<evidence type="ECO:0000256" key="4">
    <source>
        <dbReference type="ARBA" id="ARBA00022833"/>
    </source>
</evidence>
<protein>
    <recommendedName>
        <fullName evidence="2 6">Carbonic anhydrase</fullName>
        <ecNumber evidence="2 6">4.2.1.1</ecNumber>
    </recommendedName>
</protein>
<evidence type="ECO:0000256" key="5">
    <source>
        <dbReference type="ARBA" id="ARBA00023239"/>
    </source>
</evidence>
<comment type="function">
    <text evidence="6">Reversible hydration of carbon dioxide.</text>
</comment>
<dbReference type="GO" id="GO:0004089">
    <property type="term" value="F:carbonate dehydratase activity"/>
    <property type="evidence" value="ECO:0007669"/>
    <property type="project" value="UniProtKB-UniRule"/>
</dbReference>
<proteinExistence type="inferred from homology"/>
<evidence type="ECO:0000259" key="7">
    <source>
        <dbReference type="PROSITE" id="PS51144"/>
    </source>
</evidence>
<keyword evidence="9" id="KW-1185">Reference proteome</keyword>
<dbReference type="InterPro" id="IPR001148">
    <property type="entry name" value="CA_dom"/>
</dbReference>
<dbReference type="InterPro" id="IPR041891">
    <property type="entry name" value="Alpha_CA_prokaryot-like"/>
</dbReference>
<evidence type="ECO:0000313" key="8">
    <source>
        <dbReference type="EMBL" id="KZV46795.1"/>
    </source>
</evidence>
<comment type="similarity">
    <text evidence="6">Belongs to the alpha-carbonic anhydrase family.</text>
</comment>
<evidence type="ECO:0000313" key="9">
    <source>
        <dbReference type="Proteomes" id="UP000250235"/>
    </source>
</evidence>
<dbReference type="SUPFAM" id="SSF51069">
    <property type="entry name" value="Carbonic anhydrase"/>
    <property type="match status" value="1"/>
</dbReference>
<dbReference type="Proteomes" id="UP000250235">
    <property type="component" value="Unassembled WGS sequence"/>
</dbReference>
<dbReference type="PROSITE" id="PS00162">
    <property type="entry name" value="ALPHA_CA_1"/>
    <property type="match status" value="1"/>
</dbReference>
<dbReference type="EC" id="4.2.1.1" evidence="2 6"/>
<dbReference type="Gene3D" id="3.10.200.10">
    <property type="entry name" value="Alpha carbonic anhydrase"/>
    <property type="match status" value="1"/>
</dbReference>
<sequence length="248" mass="28022">MLRLLELASPFSSHTLEQQALRNGEALIQTSHYDATGKSQSPVNIVEGEAVTSKNLKSLLRAYHPVNGTLTDVRFTVVVQYPEDSGFLIADGKKYALKQMHWHSPSEHRINGKRFAAELHLVHVSEDGRVAVLGYLFKYGHPDPIIGQIHNRLNELAYEESAQIKLVPFHPAVLKENPRKYYKYIGSFSAPPCTENVIYIIVGKVRSISREQVQALKAPLDIQCKNNARPFQPLNGRHVELYDEDRSL</sequence>
<comment type="catalytic activity">
    <reaction evidence="6">
        <text>hydrogencarbonate + H(+) = CO2 + H2O</text>
        <dbReference type="Rhea" id="RHEA:10748"/>
        <dbReference type="ChEBI" id="CHEBI:15377"/>
        <dbReference type="ChEBI" id="CHEBI:15378"/>
        <dbReference type="ChEBI" id="CHEBI:16526"/>
        <dbReference type="ChEBI" id="CHEBI:17544"/>
        <dbReference type="EC" id="4.2.1.1"/>
    </reaction>
</comment>
<dbReference type="InterPro" id="IPR018338">
    <property type="entry name" value="Carbonic_anhydrase_a-class_CS"/>
</dbReference>
<keyword evidence="3 6" id="KW-0479">Metal-binding</keyword>
<dbReference type="AlphaFoldDB" id="A0A2Z7CKI1"/>
<dbReference type="OrthoDB" id="429145at2759"/>
<keyword evidence="4 6" id="KW-0862">Zinc</keyword>
<reference evidence="8 9" key="1">
    <citation type="journal article" date="2015" name="Proc. Natl. Acad. Sci. U.S.A.">
        <title>The resurrection genome of Boea hygrometrica: A blueprint for survival of dehydration.</title>
        <authorList>
            <person name="Xiao L."/>
            <person name="Yang G."/>
            <person name="Zhang L."/>
            <person name="Yang X."/>
            <person name="Zhao S."/>
            <person name="Ji Z."/>
            <person name="Zhou Q."/>
            <person name="Hu M."/>
            <person name="Wang Y."/>
            <person name="Chen M."/>
            <person name="Xu Y."/>
            <person name="Jin H."/>
            <person name="Xiao X."/>
            <person name="Hu G."/>
            <person name="Bao F."/>
            <person name="Hu Y."/>
            <person name="Wan P."/>
            <person name="Li L."/>
            <person name="Deng X."/>
            <person name="Kuang T."/>
            <person name="Xiang C."/>
            <person name="Zhu J.K."/>
            <person name="Oliver M.J."/>
            <person name="He Y."/>
        </authorList>
    </citation>
    <scope>NUCLEOTIDE SEQUENCE [LARGE SCALE GENOMIC DNA]</scope>
    <source>
        <strain evidence="9">cv. XS01</strain>
    </source>
</reference>
<evidence type="ECO:0000256" key="6">
    <source>
        <dbReference type="RuleBase" id="RU367011"/>
    </source>
</evidence>
<comment type="cofactor">
    <cofactor evidence="1 6">
        <name>Zn(2+)</name>
        <dbReference type="ChEBI" id="CHEBI:29105"/>
    </cofactor>
</comment>
<dbReference type="PANTHER" id="PTHR18952">
    <property type="entry name" value="CARBONIC ANHYDRASE"/>
    <property type="match status" value="1"/>
</dbReference>
<dbReference type="GO" id="GO:0008270">
    <property type="term" value="F:zinc ion binding"/>
    <property type="evidence" value="ECO:0007669"/>
    <property type="project" value="UniProtKB-UniRule"/>
</dbReference>
<evidence type="ECO:0000256" key="1">
    <source>
        <dbReference type="ARBA" id="ARBA00001947"/>
    </source>
</evidence>
<feature type="domain" description="Alpha-carbonic anhydrase" evidence="7">
    <location>
        <begin position="12"/>
        <end position="243"/>
    </location>
</feature>
<organism evidence="8 9">
    <name type="scientific">Dorcoceras hygrometricum</name>
    <dbReference type="NCBI Taxonomy" id="472368"/>
    <lineage>
        <taxon>Eukaryota</taxon>
        <taxon>Viridiplantae</taxon>
        <taxon>Streptophyta</taxon>
        <taxon>Embryophyta</taxon>
        <taxon>Tracheophyta</taxon>
        <taxon>Spermatophyta</taxon>
        <taxon>Magnoliopsida</taxon>
        <taxon>eudicotyledons</taxon>
        <taxon>Gunneridae</taxon>
        <taxon>Pentapetalae</taxon>
        <taxon>asterids</taxon>
        <taxon>lamiids</taxon>
        <taxon>Lamiales</taxon>
        <taxon>Gesneriaceae</taxon>
        <taxon>Didymocarpoideae</taxon>
        <taxon>Trichosporeae</taxon>
        <taxon>Loxocarpinae</taxon>
        <taxon>Dorcoceras</taxon>
    </lineage>
</organism>
<dbReference type="Pfam" id="PF00194">
    <property type="entry name" value="Carb_anhydrase"/>
    <property type="match status" value="1"/>
</dbReference>
<dbReference type="SMART" id="SM01057">
    <property type="entry name" value="Carb_anhydrase"/>
    <property type="match status" value="1"/>
</dbReference>
<dbReference type="InterPro" id="IPR023561">
    <property type="entry name" value="Carbonic_anhydrase_a-class"/>
</dbReference>
<dbReference type="EMBL" id="KQ995379">
    <property type="protein sequence ID" value="KZV46795.1"/>
    <property type="molecule type" value="Genomic_DNA"/>
</dbReference>
<keyword evidence="5 6" id="KW-0456">Lyase</keyword>
<dbReference type="PANTHER" id="PTHR18952:SF236">
    <property type="entry name" value="ALPHA CARBONIC ANHYDRASE 1, CHLOROPLASTIC"/>
    <property type="match status" value="1"/>
</dbReference>
<name>A0A2Z7CKI1_9LAMI</name>
<evidence type="ECO:0000256" key="3">
    <source>
        <dbReference type="ARBA" id="ARBA00022723"/>
    </source>
</evidence>
<dbReference type="PROSITE" id="PS51144">
    <property type="entry name" value="ALPHA_CA_2"/>
    <property type="match status" value="1"/>
</dbReference>
<dbReference type="CDD" id="cd03124">
    <property type="entry name" value="alpha_CA_prokaryotic_like"/>
    <property type="match status" value="1"/>
</dbReference>